<dbReference type="CDD" id="cd00866">
    <property type="entry name" value="PEBP_euk"/>
    <property type="match status" value="1"/>
</dbReference>
<feature type="compositionally biased region" description="Gly residues" evidence="1">
    <location>
        <begin position="301"/>
        <end position="323"/>
    </location>
</feature>
<protein>
    <submittedName>
        <fullName evidence="3">Uncharacterized protein</fullName>
    </submittedName>
</protein>
<evidence type="ECO:0000313" key="3">
    <source>
        <dbReference type="EMBL" id="CAH0387483.1"/>
    </source>
</evidence>
<evidence type="ECO:0000256" key="2">
    <source>
        <dbReference type="SAM" id="SignalP"/>
    </source>
</evidence>
<feature type="chain" id="PRO_5040108184" evidence="2">
    <location>
        <begin position="40"/>
        <end position="649"/>
    </location>
</feature>
<feature type="compositionally biased region" description="Gly residues" evidence="1">
    <location>
        <begin position="239"/>
        <end position="262"/>
    </location>
</feature>
<sequence length="649" mass="70461">MGCLHLVRRSMTLRRLSVLVAYFQAQLLLIFNTNGGGEAQVTKPPWVPWTQNWGGKSAGGWKTWTTRPPWKSYGDKSADSGGGYKSWPTKSPGGWKQYGDNRGSGQSGGWKSWGTKSPGGWKPYGDKSNDRPPGGWKPYGERSGSGYQPYGDRSSGGSGGSYQPYGDKSRGGYQPYERKSSGSSGGGYQPQGGRPGSGSGGGYQPYGDRSGGSSGGGYQPQGGRPGSGSGAGYQPYGDRSGGNSGGGSYQPQGGRPGSGSGAGYQPYGDRSGGSSGGGSYQPQGGRPGSGSGAGYQPYGDRSGGSSGGGYQPYGKRPGSGSGSGYQPYGDRFGGGSGGRYQPYGDRSGGGPGSGYQPYGDRSGSGSGTGWKQTYSKNSWTKAPWKAYSTKISTTTRLTTTVARDPGDPKVKSAFEKAGIVPNIIPKAPLRELKVKWVDTVISFGNKIKPNITRLAPTFVRWPIDEANHLHTLIMIDPDVPSRQDPWKGEWQHWIVVNIPWGRIWAGEELTEYRGIKECHGLDIHRYIFLMYHQPNNEHIHFTEPRLKLPPYDMERSHFSARKFAMKYKLGDPVAGNFFTAKWEPYEDILHPYSPFHNFTIHEKDVMNEFEHRFTMAHVDYAKNHTDHILEFTTVEPEDFDMAEHIRNLG</sequence>
<dbReference type="PANTHER" id="PTHR11362:SF82">
    <property type="entry name" value="PHOSPHATIDYLETHANOLAMINE-BINDING PROTEIN 4"/>
    <property type="match status" value="1"/>
</dbReference>
<feature type="compositionally biased region" description="Low complexity" evidence="1">
    <location>
        <begin position="109"/>
        <end position="121"/>
    </location>
</feature>
<dbReference type="InterPro" id="IPR036610">
    <property type="entry name" value="PEBP-like_sf"/>
</dbReference>
<keyword evidence="2" id="KW-0732">Signal</keyword>
<reference evidence="3" key="1">
    <citation type="submission" date="2021-12" db="EMBL/GenBank/DDBJ databases">
        <authorList>
            <person name="King R."/>
        </authorList>
    </citation>
    <scope>NUCLEOTIDE SEQUENCE</scope>
</reference>
<name>A0A9P0AAC1_BEMTA</name>
<dbReference type="InterPro" id="IPR008914">
    <property type="entry name" value="PEBP"/>
</dbReference>
<evidence type="ECO:0000256" key="1">
    <source>
        <dbReference type="SAM" id="MobiDB-lite"/>
    </source>
</evidence>
<organism evidence="3 4">
    <name type="scientific">Bemisia tabaci</name>
    <name type="common">Sweetpotato whitefly</name>
    <name type="synonym">Aleurodes tabaci</name>
    <dbReference type="NCBI Taxonomy" id="7038"/>
    <lineage>
        <taxon>Eukaryota</taxon>
        <taxon>Metazoa</taxon>
        <taxon>Ecdysozoa</taxon>
        <taxon>Arthropoda</taxon>
        <taxon>Hexapoda</taxon>
        <taxon>Insecta</taxon>
        <taxon>Pterygota</taxon>
        <taxon>Neoptera</taxon>
        <taxon>Paraneoptera</taxon>
        <taxon>Hemiptera</taxon>
        <taxon>Sternorrhyncha</taxon>
        <taxon>Aleyrodoidea</taxon>
        <taxon>Aleyrodidae</taxon>
        <taxon>Aleyrodinae</taxon>
        <taxon>Bemisia</taxon>
    </lineage>
</organism>
<feature type="compositionally biased region" description="Gly residues" evidence="1">
    <location>
        <begin position="183"/>
        <end position="231"/>
    </location>
</feature>
<dbReference type="InterPro" id="IPR035810">
    <property type="entry name" value="PEBP_euk"/>
</dbReference>
<dbReference type="Pfam" id="PF01161">
    <property type="entry name" value="PBP"/>
    <property type="match status" value="1"/>
</dbReference>
<dbReference type="AlphaFoldDB" id="A0A9P0AAC1"/>
<dbReference type="Gene3D" id="3.90.280.10">
    <property type="entry name" value="PEBP-like"/>
    <property type="match status" value="1"/>
</dbReference>
<dbReference type="PANTHER" id="PTHR11362">
    <property type="entry name" value="PHOSPHATIDYLETHANOLAMINE-BINDING PROTEIN"/>
    <property type="match status" value="1"/>
</dbReference>
<feature type="compositionally biased region" description="Gly residues" evidence="1">
    <location>
        <begin position="270"/>
        <end position="293"/>
    </location>
</feature>
<proteinExistence type="predicted"/>
<dbReference type="EMBL" id="OU963864">
    <property type="protein sequence ID" value="CAH0387483.1"/>
    <property type="molecule type" value="Genomic_DNA"/>
</dbReference>
<feature type="signal peptide" evidence="2">
    <location>
        <begin position="1"/>
        <end position="39"/>
    </location>
</feature>
<accession>A0A9P0AAC1</accession>
<gene>
    <name evidence="3" type="ORF">BEMITA_LOCUS6488</name>
</gene>
<feature type="region of interest" description="Disordered" evidence="1">
    <location>
        <begin position="57"/>
        <end position="370"/>
    </location>
</feature>
<keyword evidence="4" id="KW-1185">Reference proteome</keyword>
<dbReference type="SUPFAM" id="SSF49777">
    <property type="entry name" value="PEBP-like"/>
    <property type="match status" value="1"/>
</dbReference>
<dbReference type="Proteomes" id="UP001152759">
    <property type="component" value="Chromosome 3"/>
</dbReference>
<evidence type="ECO:0000313" key="4">
    <source>
        <dbReference type="Proteomes" id="UP001152759"/>
    </source>
</evidence>